<evidence type="ECO:0000256" key="1">
    <source>
        <dbReference type="SAM" id="MobiDB-lite"/>
    </source>
</evidence>
<feature type="transmembrane region" description="Helical" evidence="2">
    <location>
        <begin position="134"/>
        <end position="159"/>
    </location>
</feature>
<dbReference type="Pfam" id="PF02667">
    <property type="entry name" value="SCFA_trans"/>
    <property type="match status" value="1"/>
</dbReference>
<keyword evidence="2" id="KW-1133">Transmembrane helix</keyword>
<proteinExistence type="predicted"/>
<accession>A0A5S3NXV4</accession>
<dbReference type="OrthoDB" id="255482at2"/>
<dbReference type="PANTHER" id="PTHR41983:SF2">
    <property type="entry name" value="SHORT-CHAIN FATTY ACID TRANSPORTER-RELATED"/>
    <property type="match status" value="1"/>
</dbReference>
<organism evidence="3 4">
    <name type="scientific">Qipengyuania marisflavi</name>
    <dbReference type="NCBI Taxonomy" id="2486356"/>
    <lineage>
        <taxon>Bacteria</taxon>
        <taxon>Pseudomonadati</taxon>
        <taxon>Pseudomonadota</taxon>
        <taxon>Alphaproteobacteria</taxon>
        <taxon>Sphingomonadales</taxon>
        <taxon>Erythrobacteraceae</taxon>
        <taxon>Qipengyuania</taxon>
    </lineage>
</organism>
<comment type="caution">
    <text evidence="3">The sequence shown here is derived from an EMBL/GenBank/DDBJ whole genome shotgun (WGS) entry which is preliminary data.</text>
</comment>
<protein>
    <recommendedName>
        <fullName evidence="5">Short-chain fatty acid transporter</fullName>
    </recommendedName>
</protein>
<evidence type="ECO:0000313" key="4">
    <source>
        <dbReference type="Proteomes" id="UP000309668"/>
    </source>
</evidence>
<sequence length="160" mass="17018">MPIVSKYPTTDNGNRRPGGGADTAPLPFLCRHDGVNDRQRIGIASGRRVIASSTADNLPFYAFLSAGLLNIFIPSGGGQWAVQGPVFIEAATTLGTPHEQIVMAVPCGDQWTNLIQPFWALPLMAIAGLKVRQILGFFVFFLLSLGAVFAGGILIVAHLS</sequence>
<dbReference type="PANTHER" id="PTHR41983">
    <property type="entry name" value="SHORT-CHAIN FATTY ACID TRANSPORTER-RELATED"/>
    <property type="match status" value="1"/>
</dbReference>
<dbReference type="GO" id="GO:0005886">
    <property type="term" value="C:plasma membrane"/>
    <property type="evidence" value="ECO:0007669"/>
    <property type="project" value="TreeGrafter"/>
</dbReference>
<evidence type="ECO:0008006" key="5">
    <source>
        <dbReference type="Google" id="ProtNLM"/>
    </source>
</evidence>
<evidence type="ECO:0000256" key="2">
    <source>
        <dbReference type="SAM" id="Phobius"/>
    </source>
</evidence>
<dbReference type="Proteomes" id="UP000309668">
    <property type="component" value="Unassembled WGS sequence"/>
</dbReference>
<dbReference type="AlphaFoldDB" id="A0A5S3NXV4"/>
<evidence type="ECO:0000313" key="3">
    <source>
        <dbReference type="EMBL" id="TMM45163.1"/>
    </source>
</evidence>
<gene>
    <name evidence="3" type="ORF">FEV51_12835</name>
</gene>
<name>A0A5S3NXV4_9SPHN</name>
<dbReference type="EMBL" id="VCAO01000013">
    <property type="protein sequence ID" value="TMM45163.1"/>
    <property type="molecule type" value="Genomic_DNA"/>
</dbReference>
<keyword evidence="2" id="KW-0472">Membrane</keyword>
<reference evidence="3 4" key="1">
    <citation type="submission" date="2019-05" db="EMBL/GenBank/DDBJ databases">
        <title>Erythrobacter marisflavi sp. nov., isolated from isolated from water of an estuary environment.</title>
        <authorList>
            <person name="Yoon J.-H."/>
        </authorList>
    </citation>
    <scope>NUCLEOTIDE SEQUENCE [LARGE SCALE GENOMIC DNA]</scope>
    <source>
        <strain evidence="3 4">KEM-5</strain>
    </source>
</reference>
<keyword evidence="4" id="KW-1185">Reference proteome</keyword>
<feature type="region of interest" description="Disordered" evidence="1">
    <location>
        <begin position="1"/>
        <end position="23"/>
    </location>
</feature>
<keyword evidence="2" id="KW-0812">Transmembrane</keyword>
<dbReference type="InterPro" id="IPR006160">
    <property type="entry name" value="SCFA_transpt_AtoE"/>
</dbReference>